<name>A0A2U0ULY5_9BACT</name>
<dbReference type="PRINTS" id="PR00723">
    <property type="entry name" value="SUBTILISIN"/>
</dbReference>
<protein>
    <submittedName>
        <fullName evidence="7">Subtilase family protein</fullName>
    </submittedName>
</protein>
<evidence type="ECO:0000256" key="3">
    <source>
        <dbReference type="ARBA" id="ARBA00022825"/>
    </source>
</evidence>
<dbReference type="InterPro" id="IPR032304">
    <property type="entry name" value="Peptidase_S8_N"/>
</dbReference>
<dbReference type="PROSITE" id="PS00138">
    <property type="entry name" value="SUBTILASE_SER"/>
    <property type="match status" value="1"/>
</dbReference>
<dbReference type="InterPro" id="IPR013783">
    <property type="entry name" value="Ig-like_fold"/>
</dbReference>
<keyword evidence="3 4" id="KW-0720">Serine protease</keyword>
<evidence type="ECO:0000313" key="8">
    <source>
        <dbReference type="Proteomes" id="UP000245870"/>
    </source>
</evidence>
<sequence>MFSNSITYSFHVAQQLLAATAIIAFTACTDTITTTDLTRQTESHDVSIIPNRLNIKLKACVIQQIDNSRNTLSTPTGSDLLDKYLHDVGANKIERIFPFAGKDEHRQRAASLNTWYSMAMDSTKACGTRAATQHQLESIADYTEPAYHAVLENSEYIPGDDNSQTQASEDTYFNDPLYDKQWNLHNNGNIGNYTDATGKRIISSIAHADINAEAAWRQTTGDPSVVVAVVDGGIDIHHEDLQESIWINKNEIPDNGIDDDNNGYVDDVYGYNFTEDNALITPTRHATHVAGIIAARNNNAKGISSIAGGNGNPNTGVRLMCCQIFRNNPNYNPSDKHSSETIGTGDRNREAAAIVYGANNGAIISQNSWGYDLIMKQTPQVIKDAIHYFNTYAGGNKTDKALMQGGLVVFAAGNDATSAPSMPSAESSVVSVSSFNPDFSASWYTNYGSWTDISAPGGSKPVNGLYPLQDGQPTSAILSTVPATTAHPNGEYAYMQGTSMATPHVSAIAALIVSKYGNARFTAKQLRERLLTGVRPIDYNKYLTETYRNSMGSGYADALVALADYDHETTPTAPFFLVNQAKPDYGKIRMAWTSKNNGADGSLQKYVLYCSKNPITTANYTNKDVQVYNIPAQFAKENQAIQYTVTHLDNNTKYYFGILAEARNGHQSSLTVLPNSIATLNNTPPQITPDTESERITLAGNDTRDITLRIEDHENHKWTVAFSTVDKLRIVHTKSGVNIHIEAKQYMPGVYPVTVSARDELGAKSSYRFIIEVVADKIPSMKTQARKIRLRLGERRQIDLREITDDEDVNSVRYDLINNEDQGTDISIKDGRMNVVGSTWGQRQIHIKATDKHGQSGTMTFDVFVYRNEGIYSLFPTITSGMLYLKVGDTIDGHVKWQIRNVAGKLVKANAFDTSSLDADKRTYTMNVSSLTVGQYTLYITCQGKTYQEMFVKR</sequence>
<dbReference type="Pfam" id="PF00082">
    <property type="entry name" value="Peptidase_S8"/>
    <property type="match status" value="1"/>
</dbReference>
<organism evidence="7 8">
    <name type="scientific">Hallella colorans</name>
    <dbReference type="NCBI Taxonomy" id="1703337"/>
    <lineage>
        <taxon>Bacteria</taxon>
        <taxon>Pseudomonadati</taxon>
        <taxon>Bacteroidota</taxon>
        <taxon>Bacteroidia</taxon>
        <taxon>Bacteroidales</taxon>
        <taxon>Prevotellaceae</taxon>
        <taxon>Hallella</taxon>
    </lineage>
</organism>
<dbReference type="SUPFAM" id="SSF52743">
    <property type="entry name" value="Subtilisin-like"/>
    <property type="match status" value="1"/>
</dbReference>
<evidence type="ECO:0000313" key="7">
    <source>
        <dbReference type="EMBL" id="PVX58659.1"/>
    </source>
</evidence>
<feature type="domain" description="Peptidase S8/S53" evidence="5">
    <location>
        <begin position="224"/>
        <end position="534"/>
    </location>
</feature>
<dbReference type="Pfam" id="PF16361">
    <property type="entry name" value="Peptidase_S8_N"/>
    <property type="match status" value="1"/>
</dbReference>
<proteinExistence type="inferred from homology"/>
<feature type="active site" description="Charge relay system" evidence="4">
    <location>
        <position position="499"/>
    </location>
</feature>
<keyword evidence="1 4" id="KW-0645">Protease</keyword>
<dbReference type="Gene3D" id="2.60.40.10">
    <property type="entry name" value="Immunoglobulins"/>
    <property type="match status" value="1"/>
</dbReference>
<evidence type="ECO:0000256" key="2">
    <source>
        <dbReference type="ARBA" id="ARBA00022801"/>
    </source>
</evidence>
<reference evidence="7 8" key="1">
    <citation type="submission" date="2018-05" db="EMBL/GenBank/DDBJ databases">
        <title>Genomic Encyclopedia of Type Strains, Phase IV (KMG-IV): sequencing the most valuable type-strain genomes for metagenomic binning, comparative biology and taxonomic classification.</title>
        <authorList>
            <person name="Goeker M."/>
        </authorList>
    </citation>
    <scope>NUCLEOTIDE SEQUENCE [LARGE SCALE GENOMIC DNA]</scope>
    <source>
        <strain evidence="7 8">DSM 100333</strain>
    </source>
</reference>
<dbReference type="AlphaFoldDB" id="A0A2U0ULY5"/>
<dbReference type="InterPro" id="IPR015500">
    <property type="entry name" value="Peptidase_S8_subtilisin-rel"/>
</dbReference>
<dbReference type="GO" id="GO:0016485">
    <property type="term" value="P:protein processing"/>
    <property type="evidence" value="ECO:0007669"/>
    <property type="project" value="TreeGrafter"/>
</dbReference>
<keyword evidence="8" id="KW-1185">Reference proteome</keyword>
<comment type="similarity">
    <text evidence="4">Belongs to the peptidase S8 family.</text>
</comment>
<evidence type="ECO:0000259" key="6">
    <source>
        <dbReference type="Pfam" id="PF16361"/>
    </source>
</evidence>
<dbReference type="PROSITE" id="PS51892">
    <property type="entry name" value="SUBTILASE"/>
    <property type="match status" value="1"/>
</dbReference>
<evidence type="ECO:0000256" key="4">
    <source>
        <dbReference type="PROSITE-ProRule" id="PRU01240"/>
    </source>
</evidence>
<dbReference type="GO" id="GO:0004252">
    <property type="term" value="F:serine-type endopeptidase activity"/>
    <property type="evidence" value="ECO:0007669"/>
    <property type="project" value="UniProtKB-UniRule"/>
</dbReference>
<gene>
    <name evidence="7" type="ORF">C7379_102178</name>
</gene>
<dbReference type="RefSeq" id="WP_116615738.1">
    <property type="nucleotide sequence ID" value="NZ_QENY01000002.1"/>
</dbReference>
<dbReference type="SUPFAM" id="SSF49265">
    <property type="entry name" value="Fibronectin type III"/>
    <property type="match status" value="1"/>
</dbReference>
<dbReference type="InterPro" id="IPR036116">
    <property type="entry name" value="FN3_sf"/>
</dbReference>
<feature type="domain" description="Subtilase N-terminal" evidence="6">
    <location>
        <begin position="53"/>
        <end position="188"/>
    </location>
</feature>
<dbReference type="Gene3D" id="3.40.50.200">
    <property type="entry name" value="Peptidase S8/S53 domain"/>
    <property type="match status" value="1"/>
</dbReference>
<dbReference type="InterPro" id="IPR023828">
    <property type="entry name" value="Peptidase_S8_Ser-AS"/>
</dbReference>
<dbReference type="InterPro" id="IPR000209">
    <property type="entry name" value="Peptidase_S8/S53_dom"/>
</dbReference>
<evidence type="ECO:0000259" key="5">
    <source>
        <dbReference type="Pfam" id="PF00082"/>
    </source>
</evidence>
<dbReference type="InterPro" id="IPR036852">
    <property type="entry name" value="Peptidase_S8/S53_dom_sf"/>
</dbReference>
<dbReference type="PANTHER" id="PTHR42884">
    <property type="entry name" value="PROPROTEIN CONVERTASE SUBTILISIN/KEXIN-RELATED"/>
    <property type="match status" value="1"/>
</dbReference>
<dbReference type="OrthoDB" id="1489355at2"/>
<dbReference type="PANTHER" id="PTHR42884:SF14">
    <property type="entry name" value="NEUROENDOCRINE CONVERTASE 1"/>
    <property type="match status" value="1"/>
</dbReference>
<dbReference type="EMBL" id="QENY01000002">
    <property type="protein sequence ID" value="PVX58659.1"/>
    <property type="molecule type" value="Genomic_DNA"/>
</dbReference>
<feature type="active site" description="Charge relay system" evidence="4">
    <location>
        <position position="231"/>
    </location>
</feature>
<feature type="active site" description="Charge relay system" evidence="4">
    <location>
        <position position="285"/>
    </location>
</feature>
<evidence type="ECO:0000256" key="1">
    <source>
        <dbReference type="ARBA" id="ARBA00022670"/>
    </source>
</evidence>
<dbReference type="Proteomes" id="UP000245870">
    <property type="component" value="Unassembled WGS sequence"/>
</dbReference>
<comment type="caution">
    <text evidence="7">The sequence shown here is derived from an EMBL/GenBank/DDBJ whole genome shotgun (WGS) entry which is preliminary data.</text>
</comment>
<keyword evidence="2 4" id="KW-0378">Hydrolase</keyword>
<dbReference type="GO" id="GO:0016020">
    <property type="term" value="C:membrane"/>
    <property type="evidence" value="ECO:0007669"/>
    <property type="project" value="TreeGrafter"/>
</dbReference>
<accession>A0A2U0ULY5</accession>